<dbReference type="InterPro" id="IPR004843">
    <property type="entry name" value="Calcineurin-like_PHP"/>
</dbReference>
<dbReference type="Gene3D" id="3.60.21.10">
    <property type="match status" value="2"/>
</dbReference>
<gene>
    <name evidence="2" type="ORF">DI565_16065</name>
</gene>
<feature type="domain" description="Calcineurin-like phosphoesterase" evidence="1">
    <location>
        <begin position="1"/>
        <end position="234"/>
    </location>
</feature>
<evidence type="ECO:0000259" key="1">
    <source>
        <dbReference type="Pfam" id="PF00149"/>
    </source>
</evidence>
<name>A0A2W5KBJ4_ANCNO</name>
<evidence type="ECO:0000313" key="2">
    <source>
        <dbReference type="EMBL" id="PZQ12345.1"/>
    </source>
</evidence>
<dbReference type="AlphaFoldDB" id="A0A2W5KBJ4"/>
<dbReference type="Pfam" id="PF00149">
    <property type="entry name" value="Metallophos"/>
    <property type="match status" value="1"/>
</dbReference>
<accession>A0A2W5KBJ4</accession>
<dbReference type="Proteomes" id="UP000249577">
    <property type="component" value="Unassembled WGS sequence"/>
</dbReference>
<proteinExistence type="predicted"/>
<sequence>MRLWVLSDLHVSPRAARAATMFADAMPSADVAVVAGDLCEGAEDAITFLARTITLTMPVVYTLGNHEFYGEYLEEARRTARAWAARTSNLYLLDDDEVIINGVRFVGSTLWTNYALYSHGERARQTASMAIAGRLLADHSQILMEPVQTGFIARNFSPRDALTLHEQSVAFLDQALARTHLGSTVVVTHHAPHPQSVSKRFENHPLTPAFVSDLSSLIDRHQPDVWIHGHTHQPFDYLVEPLGGTATRVICNPRGYLNENPSFNSRLVVEV</sequence>
<dbReference type="EMBL" id="QFPN01000009">
    <property type="protein sequence ID" value="PZQ12345.1"/>
    <property type="molecule type" value="Genomic_DNA"/>
</dbReference>
<dbReference type="GO" id="GO:0016787">
    <property type="term" value="F:hydrolase activity"/>
    <property type="evidence" value="ECO:0007669"/>
    <property type="project" value="InterPro"/>
</dbReference>
<reference evidence="2 3" key="1">
    <citation type="submission" date="2017-08" db="EMBL/GenBank/DDBJ databases">
        <title>Infants hospitalized years apart are colonized by the same room-sourced microbial strains.</title>
        <authorList>
            <person name="Brooks B."/>
            <person name="Olm M.R."/>
            <person name="Firek B.A."/>
            <person name="Baker R."/>
            <person name="Thomas B.C."/>
            <person name="Morowitz M.J."/>
            <person name="Banfield J.F."/>
        </authorList>
    </citation>
    <scope>NUCLEOTIDE SEQUENCE [LARGE SCALE GENOMIC DNA]</scope>
    <source>
        <strain evidence="2">S2_005_003_R2_43</strain>
    </source>
</reference>
<dbReference type="SUPFAM" id="SSF56300">
    <property type="entry name" value="Metallo-dependent phosphatases"/>
    <property type="match status" value="1"/>
</dbReference>
<comment type="caution">
    <text evidence="2">The sequence shown here is derived from an EMBL/GenBank/DDBJ whole genome shotgun (WGS) entry which is preliminary data.</text>
</comment>
<dbReference type="PANTHER" id="PTHR37844:SF2">
    <property type="entry name" value="SER_THR PROTEIN PHOSPHATASE SUPERFAMILY (AFU_ORTHOLOGUE AFUA_1G14840)"/>
    <property type="match status" value="1"/>
</dbReference>
<evidence type="ECO:0000313" key="3">
    <source>
        <dbReference type="Proteomes" id="UP000249577"/>
    </source>
</evidence>
<protein>
    <submittedName>
        <fullName evidence="2">Metallophosphoesterase</fullName>
    </submittedName>
</protein>
<dbReference type="PANTHER" id="PTHR37844">
    <property type="entry name" value="SER/THR PROTEIN PHOSPHATASE SUPERFAMILY (AFU_ORTHOLOGUE AFUA_1G14840)"/>
    <property type="match status" value="1"/>
</dbReference>
<dbReference type="InterPro" id="IPR029052">
    <property type="entry name" value="Metallo-depent_PP-like"/>
</dbReference>
<organism evidence="2 3">
    <name type="scientific">Ancylobacter novellus</name>
    <name type="common">Thiobacillus novellus</name>
    <dbReference type="NCBI Taxonomy" id="921"/>
    <lineage>
        <taxon>Bacteria</taxon>
        <taxon>Pseudomonadati</taxon>
        <taxon>Pseudomonadota</taxon>
        <taxon>Alphaproteobacteria</taxon>
        <taxon>Hyphomicrobiales</taxon>
        <taxon>Xanthobacteraceae</taxon>
        <taxon>Ancylobacter</taxon>
    </lineage>
</organism>